<protein>
    <submittedName>
        <fullName evidence="6">Aldehyde dehydrogenase family protein</fullName>
    </submittedName>
</protein>
<dbReference type="InterPro" id="IPR016161">
    <property type="entry name" value="Ald_DH/histidinol_DH"/>
</dbReference>
<accession>A0A7V5NX40</accession>
<dbReference type="CDD" id="cd07099">
    <property type="entry name" value="ALDH_DDALDH"/>
    <property type="match status" value="1"/>
</dbReference>
<dbReference type="FunFam" id="3.40.309.10:FF:000009">
    <property type="entry name" value="Aldehyde dehydrogenase A"/>
    <property type="match status" value="1"/>
</dbReference>
<evidence type="ECO:0000313" key="6">
    <source>
        <dbReference type="EMBL" id="HHI88641.1"/>
    </source>
</evidence>
<evidence type="ECO:0000256" key="1">
    <source>
        <dbReference type="ARBA" id="ARBA00009986"/>
    </source>
</evidence>
<proteinExistence type="inferred from homology"/>
<reference evidence="6" key="1">
    <citation type="journal article" date="2020" name="mSystems">
        <title>Genome- and Community-Level Interaction Insights into Carbon Utilization and Element Cycling Functions of Hydrothermarchaeota in Hydrothermal Sediment.</title>
        <authorList>
            <person name="Zhou Z."/>
            <person name="Liu Y."/>
            <person name="Xu W."/>
            <person name="Pan J."/>
            <person name="Luo Z.H."/>
            <person name="Li M."/>
        </authorList>
    </citation>
    <scope>NUCLEOTIDE SEQUENCE [LARGE SCALE GENOMIC DNA]</scope>
    <source>
        <strain evidence="6">HyVt-538</strain>
    </source>
</reference>
<dbReference type="InterPro" id="IPR029510">
    <property type="entry name" value="Ald_DH_CS_GLU"/>
</dbReference>
<dbReference type="InterPro" id="IPR015590">
    <property type="entry name" value="Aldehyde_DH_dom"/>
</dbReference>
<dbReference type="GO" id="GO:0016620">
    <property type="term" value="F:oxidoreductase activity, acting on the aldehyde or oxo group of donors, NAD or NADP as acceptor"/>
    <property type="evidence" value="ECO:0007669"/>
    <property type="project" value="InterPro"/>
</dbReference>
<evidence type="ECO:0000259" key="5">
    <source>
        <dbReference type="Pfam" id="PF00171"/>
    </source>
</evidence>
<sequence>MQAEQDIEVINPRTGKVDLHIRPASRQQIDRICENLRTAQSGWAGRDLAGRITALNRFLDNLKAVRPDLIAALSQDTGRYGLSVMEVDGVAASIRRWKSIAQAYAHLVHGRSQALPFIQYQIEARPLPLVGVISPWNFPLTLALIDAIPALLAGCAVLIKPSEITPRFAAPLRKAIAATDGLSEVLAVIDGDGASGAALIDMVDAVCFTGSVATGRKVGEQAARNFIPSFLELGGKDPAIVLKGADIDRAVSAILRGSIINSGQGCQSIERIYVHHGHYDEFLDKLSRRAAQITLNTDDIHKGHLGPMIDRRQAHIIQAQIDAARKRGAVVHTGGEIVEKGGLWYPATVLSNVTHDMKLMREETFGPVMPVMAFDTEEEAIGLANDSDYGLSAAVFGPDPETAKAVGRRIEAGAISINDAALTALMYEAEKNSFKLSGLGASRMGPAGYERFFRKQSLMTNTANVFDIDQFKEENSLREES</sequence>
<evidence type="ECO:0000256" key="3">
    <source>
        <dbReference type="PROSITE-ProRule" id="PRU10007"/>
    </source>
</evidence>
<comment type="caution">
    <text evidence="6">The sequence shown here is derived from an EMBL/GenBank/DDBJ whole genome shotgun (WGS) entry which is preliminary data.</text>
</comment>
<dbReference type="InterPro" id="IPR016163">
    <property type="entry name" value="Ald_DH_C"/>
</dbReference>
<organism evidence="6">
    <name type="scientific">Hellea balneolensis</name>
    <dbReference type="NCBI Taxonomy" id="287478"/>
    <lineage>
        <taxon>Bacteria</taxon>
        <taxon>Pseudomonadati</taxon>
        <taxon>Pseudomonadota</taxon>
        <taxon>Alphaproteobacteria</taxon>
        <taxon>Maricaulales</taxon>
        <taxon>Robiginitomaculaceae</taxon>
        <taxon>Hellea</taxon>
    </lineage>
</organism>
<dbReference type="Proteomes" id="UP000885806">
    <property type="component" value="Unassembled WGS sequence"/>
</dbReference>
<dbReference type="Gene3D" id="3.40.605.10">
    <property type="entry name" value="Aldehyde Dehydrogenase, Chain A, domain 1"/>
    <property type="match status" value="1"/>
</dbReference>
<keyword evidence="2 4" id="KW-0560">Oxidoreductase</keyword>
<feature type="active site" evidence="3">
    <location>
        <position position="232"/>
    </location>
</feature>
<dbReference type="Gene3D" id="3.40.309.10">
    <property type="entry name" value="Aldehyde Dehydrogenase, Chain A, domain 2"/>
    <property type="match status" value="1"/>
</dbReference>
<dbReference type="InterPro" id="IPR016162">
    <property type="entry name" value="Ald_DH_N"/>
</dbReference>
<dbReference type="SUPFAM" id="SSF53720">
    <property type="entry name" value="ALDH-like"/>
    <property type="match status" value="1"/>
</dbReference>
<feature type="domain" description="Aldehyde dehydrogenase" evidence="5">
    <location>
        <begin position="4"/>
        <end position="455"/>
    </location>
</feature>
<dbReference type="PANTHER" id="PTHR11699">
    <property type="entry name" value="ALDEHYDE DEHYDROGENASE-RELATED"/>
    <property type="match status" value="1"/>
</dbReference>
<evidence type="ECO:0000256" key="2">
    <source>
        <dbReference type="ARBA" id="ARBA00023002"/>
    </source>
</evidence>
<dbReference type="Pfam" id="PF00171">
    <property type="entry name" value="Aldedh"/>
    <property type="match status" value="1"/>
</dbReference>
<dbReference type="AlphaFoldDB" id="A0A7V5NX40"/>
<dbReference type="EMBL" id="DROP01000114">
    <property type="protein sequence ID" value="HHI88641.1"/>
    <property type="molecule type" value="Genomic_DNA"/>
</dbReference>
<evidence type="ECO:0000256" key="4">
    <source>
        <dbReference type="RuleBase" id="RU003345"/>
    </source>
</evidence>
<dbReference type="PROSITE" id="PS00687">
    <property type="entry name" value="ALDEHYDE_DEHYDR_GLU"/>
    <property type="match status" value="1"/>
</dbReference>
<gene>
    <name evidence="6" type="ORF">ENK01_01690</name>
</gene>
<comment type="similarity">
    <text evidence="1 4">Belongs to the aldehyde dehydrogenase family.</text>
</comment>
<name>A0A7V5NX40_9PROT</name>